<dbReference type="InterPro" id="IPR013149">
    <property type="entry name" value="ADH-like_C"/>
</dbReference>
<dbReference type="Proteomes" id="UP000566819">
    <property type="component" value="Unassembled WGS sequence"/>
</dbReference>
<sequence length="363" mass="38907">MSSQTVFRLTSRDGFEGLQAFKELIPTVGQYEVLIKVRSVALNQRDVAIATSTYPLPVKDQVIPCSDMAGEVAQVGDLVNGFSIGDSVLAPLNPSFVYGVLQDSHGSDTFGGLRDGMLREYIALPAHAMIKLPKSSHSFTQWAAVVQAGTTVWNSFYGNMPLKPGDTVLVLGKIVQTSPQNINLPSIGTGGVSLTALIFAKAAGATTIITSSSDKKLEYVKSKFGADHTINYKTHPNWAAEVQRITNGQGVNHIIEISGAGTIQQSLDSVARGGIISVIGFLTTVPQDKMPNVTMLSLIHGCVVRGVQGGSKQQLEEAVRFMGSRELQMPVDKTFGFNRDEIIVALKYVASGEHIGKVCINLD</sequence>
<dbReference type="CDD" id="cd08276">
    <property type="entry name" value="MDR7"/>
    <property type="match status" value="1"/>
</dbReference>
<dbReference type="EMBL" id="JAAMPI010000105">
    <property type="protein sequence ID" value="KAF4635679.1"/>
    <property type="molecule type" value="Genomic_DNA"/>
</dbReference>
<dbReference type="InterPro" id="IPR011032">
    <property type="entry name" value="GroES-like_sf"/>
</dbReference>
<dbReference type="PANTHER" id="PTHR45033:SF2">
    <property type="entry name" value="ZINC-TYPE ALCOHOL DEHYDROGENASE-LIKE PROTEIN C1773.06C"/>
    <property type="match status" value="1"/>
</dbReference>
<dbReference type="Pfam" id="PF08240">
    <property type="entry name" value="ADH_N"/>
    <property type="match status" value="1"/>
</dbReference>
<dbReference type="SUPFAM" id="SSF50129">
    <property type="entry name" value="GroES-like"/>
    <property type="match status" value="1"/>
</dbReference>
<gene>
    <name evidence="2" type="ORF">G7Y89_g2406</name>
</gene>
<dbReference type="InterPro" id="IPR020843">
    <property type="entry name" value="ER"/>
</dbReference>
<name>A0A8H4RVD8_9HELO</name>
<dbReference type="SUPFAM" id="SSF51735">
    <property type="entry name" value="NAD(P)-binding Rossmann-fold domains"/>
    <property type="match status" value="1"/>
</dbReference>
<comment type="caution">
    <text evidence="2">The sequence shown here is derived from an EMBL/GenBank/DDBJ whole genome shotgun (WGS) entry which is preliminary data.</text>
</comment>
<dbReference type="AlphaFoldDB" id="A0A8H4RVD8"/>
<evidence type="ECO:0000259" key="1">
    <source>
        <dbReference type="SMART" id="SM00829"/>
    </source>
</evidence>
<dbReference type="GO" id="GO:0016491">
    <property type="term" value="F:oxidoreductase activity"/>
    <property type="evidence" value="ECO:0007669"/>
    <property type="project" value="InterPro"/>
</dbReference>
<dbReference type="PANTHER" id="PTHR45033">
    <property type="match status" value="1"/>
</dbReference>
<reference evidence="2 3" key="1">
    <citation type="submission" date="2020-03" db="EMBL/GenBank/DDBJ databases">
        <title>Draft Genome Sequence of Cudoniella acicularis.</title>
        <authorList>
            <person name="Buettner E."/>
            <person name="Kellner H."/>
        </authorList>
    </citation>
    <scope>NUCLEOTIDE SEQUENCE [LARGE SCALE GENOMIC DNA]</scope>
    <source>
        <strain evidence="2 3">DSM 108380</strain>
    </source>
</reference>
<protein>
    <recommendedName>
        <fullName evidence="1">Enoyl reductase (ER) domain-containing protein</fullName>
    </recommendedName>
</protein>
<evidence type="ECO:0000313" key="3">
    <source>
        <dbReference type="Proteomes" id="UP000566819"/>
    </source>
</evidence>
<organism evidence="2 3">
    <name type="scientific">Cudoniella acicularis</name>
    <dbReference type="NCBI Taxonomy" id="354080"/>
    <lineage>
        <taxon>Eukaryota</taxon>
        <taxon>Fungi</taxon>
        <taxon>Dikarya</taxon>
        <taxon>Ascomycota</taxon>
        <taxon>Pezizomycotina</taxon>
        <taxon>Leotiomycetes</taxon>
        <taxon>Helotiales</taxon>
        <taxon>Tricladiaceae</taxon>
        <taxon>Cudoniella</taxon>
    </lineage>
</organism>
<accession>A0A8H4RVD8</accession>
<feature type="domain" description="Enoyl reductase (ER)" evidence="1">
    <location>
        <begin position="14"/>
        <end position="360"/>
    </location>
</feature>
<dbReference type="Pfam" id="PF00107">
    <property type="entry name" value="ADH_zinc_N"/>
    <property type="match status" value="1"/>
</dbReference>
<keyword evidence="3" id="KW-1185">Reference proteome</keyword>
<dbReference type="SMART" id="SM00829">
    <property type="entry name" value="PKS_ER"/>
    <property type="match status" value="1"/>
</dbReference>
<proteinExistence type="predicted"/>
<evidence type="ECO:0000313" key="2">
    <source>
        <dbReference type="EMBL" id="KAF4635679.1"/>
    </source>
</evidence>
<dbReference type="Gene3D" id="3.40.50.720">
    <property type="entry name" value="NAD(P)-binding Rossmann-like Domain"/>
    <property type="match status" value="2"/>
</dbReference>
<dbReference type="Gene3D" id="3.90.180.10">
    <property type="entry name" value="Medium-chain alcohol dehydrogenases, catalytic domain"/>
    <property type="match status" value="2"/>
</dbReference>
<dbReference type="InterPro" id="IPR013154">
    <property type="entry name" value="ADH-like_N"/>
</dbReference>
<dbReference type="InterPro" id="IPR052711">
    <property type="entry name" value="Zinc_ADH-like"/>
</dbReference>
<dbReference type="InterPro" id="IPR036291">
    <property type="entry name" value="NAD(P)-bd_dom_sf"/>
</dbReference>
<dbReference type="OrthoDB" id="3509362at2759"/>